<evidence type="ECO:0000259" key="1">
    <source>
        <dbReference type="Pfam" id="PF01494"/>
    </source>
</evidence>
<dbReference type="NCBIfam" id="TIGR02032">
    <property type="entry name" value="GG-red-SF"/>
    <property type="match status" value="1"/>
</dbReference>
<dbReference type="AlphaFoldDB" id="A0A098SD79"/>
<dbReference type="Gene3D" id="3.50.50.60">
    <property type="entry name" value="FAD/NAD(P)-binding domain"/>
    <property type="match status" value="1"/>
</dbReference>
<evidence type="ECO:0000313" key="3">
    <source>
        <dbReference type="Proteomes" id="UP000029736"/>
    </source>
</evidence>
<dbReference type="EMBL" id="JPOS01000012">
    <property type="protein sequence ID" value="KGE88947.1"/>
    <property type="molecule type" value="Genomic_DNA"/>
</dbReference>
<dbReference type="GO" id="GO:0016628">
    <property type="term" value="F:oxidoreductase activity, acting on the CH-CH group of donors, NAD or NADP as acceptor"/>
    <property type="evidence" value="ECO:0007669"/>
    <property type="project" value="InterPro"/>
</dbReference>
<dbReference type="GO" id="GO:0071949">
    <property type="term" value="F:FAD binding"/>
    <property type="evidence" value="ECO:0007669"/>
    <property type="project" value="InterPro"/>
</dbReference>
<dbReference type="InterPro" id="IPR050407">
    <property type="entry name" value="Geranylgeranyl_reductase"/>
</dbReference>
<organism evidence="2 3">
    <name type="scientific">Phaeodactylibacter xiamenensis</name>
    <dbReference type="NCBI Taxonomy" id="1524460"/>
    <lineage>
        <taxon>Bacteria</taxon>
        <taxon>Pseudomonadati</taxon>
        <taxon>Bacteroidota</taxon>
        <taxon>Saprospiria</taxon>
        <taxon>Saprospirales</taxon>
        <taxon>Haliscomenobacteraceae</taxon>
        <taxon>Phaeodactylibacter</taxon>
    </lineage>
</organism>
<dbReference type="SUPFAM" id="SSF51905">
    <property type="entry name" value="FAD/NAD(P)-binding domain"/>
    <property type="match status" value="1"/>
</dbReference>
<gene>
    <name evidence="2" type="ORF">IX84_03900</name>
</gene>
<comment type="caution">
    <text evidence="2">The sequence shown here is derived from an EMBL/GenBank/DDBJ whole genome shotgun (WGS) entry which is preliminary data.</text>
</comment>
<reference evidence="2 3" key="1">
    <citation type="journal article" date="2014" name="Int. J. Syst. Evol. Microbiol.">
        <title>Phaeodactylibacter xiamenensis gen. nov., sp. nov., a member of the family Saprospiraceae isolated from the marine alga Phaeodactylum tricornutum.</title>
        <authorList>
            <person name="Chen Z.Jr."/>
            <person name="Lei X."/>
            <person name="Lai Q."/>
            <person name="Li Y."/>
            <person name="Zhang B."/>
            <person name="Zhang J."/>
            <person name="Zhang H."/>
            <person name="Yang L."/>
            <person name="Zheng W."/>
            <person name="Tian Y."/>
            <person name="Yu Z."/>
            <person name="Xu H.Jr."/>
            <person name="Zheng T."/>
        </authorList>
    </citation>
    <scope>NUCLEOTIDE SEQUENCE [LARGE SCALE GENOMIC DNA]</scope>
    <source>
        <strain evidence="2 3">KD52</strain>
    </source>
</reference>
<evidence type="ECO:0000313" key="2">
    <source>
        <dbReference type="EMBL" id="KGE88947.1"/>
    </source>
</evidence>
<name>A0A098SD79_9BACT</name>
<dbReference type="PANTHER" id="PTHR42685">
    <property type="entry name" value="GERANYLGERANYL DIPHOSPHATE REDUCTASE"/>
    <property type="match status" value="1"/>
</dbReference>
<feature type="domain" description="FAD-binding" evidence="1">
    <location>
        <begin position="5"/>
        <end position="344"/>
    </location>
</feature>
<dbReference type="InterPro" id="IPR036188">
    <property type="entry name" value="FAD/NAD-bd_sf"/>
</dbReference>
<dbReference type="OrthoDB" id="9806565at2"/>
<dbReference type="PANTHER" id="PTHR42685:SF22">
    <property type="entry name" value="CONDITIONED MEDIUM FACTOR RECEPTOR 1"/>
    <property type="match status" value="1"/>
</dbReference>
<dbReference type="PRINTS" id="PR00420">
    <property type="entry name" value="RNGMNOXGNASE"/>
</dbReference>
<accession>A0A098SD79</accession>
<sequence length="414" mass="46480">MQLTTDACIIGAGPGGAATALKLSYLGIPSVLVDKASFPRDKVCGDAISGKVTTLLNRLDPEILHRFNASPVQSDVWGIQFVSPNNRALNIPFRPNYVRNAAEAPGYVTKRMDFDHFLVKEVERRDNIRFFGNTEIVTFKRTETGWSVGTRSGDFTVHCRMLIVANGAYSAFSRKEAGLEKDNKHYAAAVRAYYRNVKALDKDNFIELHFIKSVTPGYFWIFPLPNGEANVGLGMRSDILNRRKVNLRKEMLQLLETHPVLKERFKDAELIGGIKGFGLPLGSKRRSISGDHYMLVGDAGHLVDPLTGEGIGNAFYSGFIAAEQLEQCLQANDFSAAFLKAYDKRVDRVLGSEMRLSYRLQKMLMYPFIVNLIASIIAGNQKVIEVLSGMYNDFSLREQLVRPAFWLKMFFQKK</sequence>
<protein>
    <submittedName>
        <fullName evidence="2">Geranylgeranyl reductase</fullName>
    </submittedName>
</protein>
<proteinExistence type="predicted"/>
<dbReference type="Proteomes" id="UP000029736">
    <property type="component" value="Unassembled WGS sequence"/>
</dbReference>
<dbReference type="STRING" id="1524460.IX84_03900"/>
<dbReference type="Pfam" id="PF01494">
    <property type="entry name" value="FAD_binding_3"/>
    <property type="match status" value="1"/>
</dbReference>
<dbReference type="RefSeq" id="WP_044216688.1">
    <property type="nucleotide sequence ID" value="NZ_JBKAGJ010000031.1"/>
</dbReference>
<dbReference type="InterPro" id="IPR002938">
    <property type="entry name" value="FAD-bd"/>
</dbReference>
<keyword evidence="3" id="KW-1185">Reference proteome</keyword>
<dbReference type="InterPro" id="IPR011777">
    <property type="entry name" value="Geranylgeranyl_Rdtase_fam"/>
</dbReference>